<keyword evidence="3" id="KW-0472">Membrane</keyword>
<evidence type="ECO:0000313" key="5">
    <source>
        <dbReference type="EMBL" id="VVV05612.1"/>
    </source>
</evidence>
<feature type="domain" description="GGDEF" evidence="4">
    <location>
        <begin position="535"/>
        <end position="662"/>
    </location>
</feature>
<keyword evidence="3" id="KW-0812">Transmembrane</keyword>
<dbReference type="PANTHER" id="PTHR45138">
    <property type="entry name" value="REGULATORY COMPONENTS OF SENSORY TRANSDUCTION SYSTEM"/>
    <property type="match status" value="1"/>
</dbReference>
<reference evidence="5" key="1">
    <citation type="submission" date="2019-09" db="EMBL/GenBank/DDBJ databases">
        <authorList>
            <person name="Hjerde E."/>
        </authorList>
    </citation>
    <scope>NUCLEOTIDE SEQUENCE</scope>
    <source>
        <strain evidence="5">06/09/160</strain>
    </source>
</reference>
<dbReference type="InterPro" id="IPR029787">
    <property type="entry name" value="Nucleotide_cyclase"/>
</dbReference>
<dbReference type="EC" id="2.7.7.65" evidence="1"/>
<dbReference type="InterPro" id="IPR043128">
    <property type="entry name" value="Rev_trsase/Diguanyl_cyclase"/>
</dbReference>
<dbReference type="CDD" id="cd01949">
    <property type="entry name" value="GGDEF"/>
    <property type="match status" value="1"/>
</dbReference>
<accession>A0A5Q4ZTX4</accession>
<name>A0A5Q4ZTX4_9GAMM</name>
<evidence type="ECO:0000256" key="2">
    <source>
        <dbReference type="ARBA" id="ARBA00034247"/>
    </source>
</evidence>
<protein>
    <recommendedName>
        <fullName evidence="1">diguanylate cyclase</fullName>
        <ecNumber evidence="1">2.7.7.65</ecNumber>
    </recommendedName>
</protein>
<feature type="transmembrane region" description="Helical" evidence="3">
    <location>
        <begin position="281"/>
        <end position="303"/>
    </location>
</feature>
<dbReference type="InterPro" id="IPR000160">
    <property type="entry name" value="GGDEF_dom"/>
</dbReference>
<keyword evidence="3" id="KW-1133">Transmembrane helix</keyword>
<dbReference type="Pfam" id="PF00990">
    <property type="entry name" value="GGDEF"/>
    <property type="match status" value="1"/>
</dbReference>
<evidence type="ECO:0000256" key="3">
    <source>
        <dbReference type="SAM" id="Phobius"/>
    </source>
</evidence>
<dbReference type="GO" id="GO:0052621">
    <property type="term" value="F:diguanylate cyclase activity"/>
    <property type="evidence" value="ECO:0007669"/>
    <property type="project" value="UniProtKB-EC"/>
</dbReference>
<dbReference type="SUPFAM" id="SSF55073">
    <property type="entry name" value="Nucleotide cyclase"/>
    <property type="match status" value="1"/>
</dbReference>
<dbReference type="Gene3D" id="3.30.70.270">
    <property type="match status" value="1"/>
</dbReference>
<gene>
    <name evidence="5" type="primary">vdcA_3</name>
    <name evidence="5" type="ORF">AW0309160_03095</name>
</gene>
<comment type="catalytic activity">
    <reaction evidence="2">
        <text>2 GTP = 3',3'-c-di-GMP + 2 diphosphate</text>
        <dbReference type="Rhea" id="RHEA:24898"/>
        <dbReference type="ChEBI" id="CHEBI:33019"/>
        <dbReference type="ChEBI" id="CHEBI:37565"/>
        <dbReference type="ChEBI" id="CHEBI:58805"/>
        <dbReference type="EC" id="2.7.7.65"/>
    </reaction>
</comment>
<dbReference type="PANTHER" id="PTHR45138:SF9">
    <property type="entry name" value="DIGUANYLATE CYCLASE DGCM-RELATED"/>
    <property type="match status" value="1"/>
</dbReference>
<evidence type="ECO:0000256" key="1">
    <source>
        <dbReference type="ARBA" id="ARBA00012528"/>
    </source>
</evidence>
<dbReference type="NCBIfam" id="TIGR00254">
    <property type="entry name" value="GGDEF"/>
    <property type="match status" value="1"/>
</dbReference>
<proteinExistence type="predicted"/>
<sequence>MISRPFLSLRKVFTYVLLFTALAPLLFISHFLTNSIGQTLLDQKEQQVQNAVSTIAQEIVTEFDRIQQSLNWLSRDRFNIQALENILYSSVVTHNLTRFSELSNLVNSVYILNDDWEPLYDLYGRPYHFENSQLLKEISKDKSIYEKGLTEARFYTEPNLIKGMSSSRGVALVTPMLAYNLEGAGRYRASGYVVVLISFDTIEKHFQHFLLQDESFNVNQHIGSSLIRSSVTDRDDIITDNNDALDRLFILNNPFFSSPLKLDISYQFSDIARLKEMKSTLVALFSVIGWTFITVLFIAMGISRWLSRELFEMQDTIVAYALNKSPKEKKYQFTEFDRMAVVLNKMSITIQSQLFELKSKNTELNASKGLIELNNEKLSNFNQELEIQVKKQTSLIRDALFREELNKNNLAAVIEFGTEYKSLDFHEVPHTVELQLSQLFPHIEWALRFAPLGEHLGIQINSSEDKLLASLRFVSTPELEEQVLVFELFVKQLSSWLELADIARTDSLLSCGNRKAFNEDLLSFQKRFRDSEVNWNFGLFIFDVNGLKAINDKHGHYLGDELIRVTGNNISNLLLNNMKFYRIGGDEFALLAKNTTTKECELFFEQLQKNQQNLKYLDNRGEAYLAHYSIGWSCSDSTELIDMFRVSDELMYQYKRAYYLKK</sequence>
<dbReference type="AlphaFoldDB" id="A0A5Q4ZTX4"/>
<evidence type="ECO:0000259" key="4">
    <source>
        <dbReference type="PROSITE" id="PS50887"/>
    </source>
</evidence>
<dbReference type="SMART" id="SM00267">
    <property type="entry name" value="GGDEF"/>
    <property type="match status" value="1"/>
</dbReference>
<dbReference type="EMBL" id="LR721751">
    <property type="protein sequence ID" value="VVV05612.1"/>
    <property type="molecule type" value="Genomic_DNA"/>
</dbReference>
<dbReference type="PROSITE" id="PS50887">
    <property type="entry name" value="GGDEF"/>
    <property type="match status" value="1"/>
</dbReference>
<organism evidence="5">
    <name type="scientific">Aliivibrio wodanis</name>
    <dbReference type="NCBI Taxonomy" id="80852"/>
    <lineage>
        <taxon>Bacteria</taxon>
        <taxon>Pseudomonadati</taxon>
        <taxon>Pseudomonadota</taxon>
        <taxon>Gammaproteobacteria</taxon>
        <taxon>Vibrionales</taxon>
        <taxon>Vibrionaceae</taxon>
        <taxon>Aliivibrio</taxon>
    </lineage>
</organism>
<dbReference type="InterPro" id="IPR050469">
    <property type="entry name" value="Diguanylate_Cyclase"/>
</dbReference>
<feature type="transmembrane region" description="Helical" evidence="3">
    <location>
        <begin position="12"/>
        <end position="32"/>
    </location>
</feature>